<keyword evidence="7 10" id="KW-1133">Transmembrane helix</keyword>
<dbReference type="OrthoDB" id="167398at2759"/>
<keyword evidence="8" id="KW-0560">Oxidoreductase</keyword>
<dbReference type="FunFam" id="3.40.50.80:FF:000040">
    <property type="entry name" value="Respiratory burst oxidase protein D"/>
    <property type="match status" value="1"/>
</dbReference>
<dbReference type="InterPro" id="IPR011992">
    <property type="entry name" value="EF-hand-dom_pair"/>
</dbReference>
<comment type="subcellular location">
    <subcellularLocation>
        <location evidence="1">Membrane</location>
        <topology evidence="1">Multi-pass membrane protein</topology>
    </subcellularLocation>
</comment>
<dbReference type="Proteomes" id="UP000053237">
    <property type="component" value="Unassembled WGS sequence"/>
</dbReference>
<feature type="transmembrane region" description="Helical" evidence="10">
    <location>
        <begin position="465"/>
        <end position="488"/>
    </location>
</feature>
<dbReference type="GO" id="GO:0016175">
    <property type="term" value="F:superoxide-generating NAD(P)H oxidase activity"/>
    <property type="evidence" value="ECO:0007669"/>
    <property type="project" value="UniProtKB-ARBA"/>
</dbReference>
<dbReference type="SFLD" id="SFLDS00052">
    <property type="entry name" value="Ferric_Reductase_Domain"/>
    <property type="match status" value="1"/>
</dbReference>
<dbReference type="STRING" id="65357.A0A024FY22"/>
<dbReference type="Pfam" id="PF08022">
    <property type="entry name" value="FAD_binding_8"/>
    <property type="match status" value="1"/>
</dbReference>
<dbReference type="SFLD" id="SFLDG01168">
    <property type="entry name" value="Ferric_reductase_subgroup_(FRE"/>
    <property type="match status" value="1"/>
</dbReference>
<evidence type="ECO:0000256" key="9">
    <source>
        <dbReference type="ARBA" id="ARBA00023136"/>
    </source>
</evidence>
<gene>
    <name evidence="13" type="ORF">BN9_001100</name>
</gene>
<dbReference type="FunFam" id="2.40.30.10:FF:000059">
    <property type="entry name" value="dual oxidase isoform X1"/>
    <property type="match status" value="1"/>
</dbReference>
<dbReference type="SUPFAM" id="SSF63380">
    <property type="entry name" value="Riboflavin synthase domain-like"/>
    <property type="match status" value="1"/>
</dbReference>
<dbReference type="InParanoid" id="A0A024FY22"/>
<dbReference type="EMBL" id="CAIX01000001">
    <property type="protein sequence ID" value="CCI39327.1"/>
    <property type="molecule type" value="Genomic_DNA"/>
</dbReference>
<proteinExistence type="predicted"/>
<evidence type="ECO:0000256" key="3">
    <source>
        <dbReference type="ARBA" id="ARBA00022692"/>
    </source>
</evidence>
<dbReference type="CDD" id="cd06186">
    <property type="entry name" value="NOX_Duox_like_FAD_NADP"/>
    <property type="match status" value="1"/>
</dbReference>
<keyword evidence="3 10" id="KW-0812">Transmembrane</keyword>
<evidence type="ECO:0000259" key="12">
    <source>
        <dbReference type="PROSITE" id="PS51384"/>
    </source>
</evidence>
<keyword evidence="14" id="KW-1185">Reference proteome</keyword>
<dbReference type="InterPro" id="IPR002048">
    <property type="entry name" value="EF_hand_dom"/>
</dbReference>
<sequence length="843" mass="96592">MKNHGKSGFSQHCITDNSPAENFVELSVNTTKATPNSYGISIQPIKEGRTGHKGSFMPSTYAIDVREAGIEVVKHSDMHNGKMEKRRRRPDIDAMVRGSLGGRSSVCSAATSRPSVCARNEIETVPMLGDSTFQRNFSIALSQRDTECTDDMTPVEKLEALRQVMGRISDVNGFVHRDTFTQAFDMNAEECMGYHNEGGMVNGNAILIDAMLELDVGVKEKLRFIFDTVDTNKSQHITQEQMLNLLTSNFSHAKLEVIGMDLLDVVKLMFQRAGVYGDKGMTFLQFERVFQTFVVNSYGEEVKKDREPLSLAPNVRQKSTFQSWYEANGLRFWWIVVYVSLNHIAFWYKWFSYDVDPAMKYGLRLARGCAQVVMLNCLLVLLPMCRSITAVLKRNSTMWRYIPFDDHIEFHKICGTVLMIAGFIHVAAHISNDIFLYRIATPHEIQHSIFVKRRVWTQLPPFSEMVFSIPVITGCLQFLIACISFPLAAIPRFRQGRFNLFWYSHMLLGPFLLLMCIHGASSWLARSQSYMWIAPPFMLYLVERRFRYAKTFAAPVRIMEAKELDKTVSLYMEKPKRFVYRPGMYLYINCPSISTHEWHPFTISSAPGDNYLSVHIRNAGDWTGALHKLIADCHQKKTQYPDVYLDGPVGAPTQDYHRYKTIICIAGGIGVTPFASILKDVVHLWEDFRCCNCQHVRHPRSFKIQKLYFHWTTRGQESLAWFDSTMHQIASMDKDNIIEAHQYLTTVKSDENSSQLRMFQEFVHQETGRDFVSGMKTRHLTHFGRPDWDKIFQSVRDKHSGEEIGVFFCGPHALDQVLAAICNKFSSSSDGGVYFDYHSEKFA</sequence>
<feature type="transmembrane region" description="Helical" evidence="10">
    <location>
        <begin position="500"/>
        <end position="521"/>
    </location>
</feature>
<dbReference type="InterPro" id="IPR013121">
    <property type="entry name" value="Fe_red_NAD-bd_6"/>
</dbReference>
<dbReference type="SUPFAM" id="SSF52343">
    <property type="entry name" value="Ferredoxin reductase-like, C-terminal NADP-linked domain"/>
    <property type="match status" value="1"/>
</dbReference>
<accession>A0A024FY22</accession>
<comment type="caution">
    <text evidence="13">The sequence shown here is derived from an EMBL/GenBank/DDBJ whole genome shotgun (WGS) entry which is preliminary data.</text>
</comment>
<keyword evidence="2" id="KW-0285">Flavoprotein</keyword>
<dbReference type="GO" id="GO:0042742">
    <property type="term" value="P:defense response to bacterium"/>
    <property type="evidence" value="ECO:0007669"/>
    <property type="project" value="UniProtKB-ARBA"/>
</dbReference>
<dbReference type="Pfam" id="PF08030">
    <property type="entry name" value="NAD_binding_6"/>
    <property type="match status" value="1"/>
</dbReference>
<evidence type="ECO:0000256" key="1">
    <source>
        <dbReference type="ARBA" id="ARBA00004141"/>
    </source>
</evidence>
<keyword evidence="5" id="KW-0274">FAD</keyword>
<evidence type="ECO:0000256" key="7">
    <source>
        <dbReference type="ARBA" id="ARBA00022989"/>
    </source>
</evidence>
<dbReference type="SUPFAM" id="SSF47473">
    <property type="entry name" value="EF-hand"/>
    <property type="match status" value="1"/>
</dbReference>
<dbReference type="PROSITE" id="PS51384">
    <property type="entry name" value="FAD_FR"/>
    <property type="match status" value="1"/>
</dbReference>
<dbReference type="InterPro" id="IPR017927">
    <property type="entry name" value="FAD-bd_FR_type"/>
</dbReference>
<dbReference type="PANTHER" id="PTHR11972">
    <property type="entry name" value="NADPH OXIDASE"/>
    <property type="match status" value="1"/>
</dbReference>
<feature type="transmembrane region" description="Helical" evidence="10">
    <location>
        <begin position="370"/>
        <end position="392"/>
    </location>
</feature>
<dbReference type="InterPro" id="IPR050369">
    <property type="entry name" value="RBOH/FRE"/>
</dbReference>
<evidence type="ECO:0000256" key="10">
    <source>
        <dbReference type="SAM" id="Phobius"/>
    </source>
</evidence>
<dbReference type="InterPro" id="IPR013112">
    <property type="entry name" value="FAD-bd_8"/>
</dbReference>
<dbReference type="Gene3D" id="3.40.50.80">
    <property type="entry name" value="Nucleotide-binding domain of ferredoxin-NADP reductase (FNR) module"/>
    <property type="match status" value="1"/>
</dbReference>
<dbReference type="GO" id="GO:0009653">
    <property type="term" value="P:anatomical structure morphogenesis"/>
    <property type="evidence" value="ECO:0007669"/>
    <property type="project" value="UniProtKB-ARBA"/>
</dbReference>
<keyword evidence="9 10" id="KW-0472">Membrane</keyword>
<dbReference type="InterPro" id="IPR039261">
    <property type="entry name" value="FNR_nucleotide-bd"/>
</dbReference>
<evidence type="ECO:0000256" key="6">
    <source>
        <dbReference type="ARBA" id="ARBA00022857"/>
    </source>
</evidence>
<dbReference type="Gene3D" id="1.10.238.10">
    <property type="entry name" value="EF-hand"/>
    <property type="match status" value="1"/>
</dbReference>
<keyword evidence="6" id="KW-0521">NADP</keyword>
<dbReference type="SFLD" id="SFLDG01169">
    <property type="entry name" value="NADPH_oxidase_subgroup_(NOX)"/>
    <property type="match status" value="1"/>
</dbReference>
<dbReference type="PROSITE" id="PS50222">
    <property type="entry name" value="EF_HAND_2"/>
    <property type="match status" value="1"/>
</dbReference>
<evidence type="ECO:0000313" key="14">
    <source>
        <dbReference type="Proteomes" id="UP000053237"/>
    </source>
</evidence>
<dbReference type="PRINTS" id="PR00410">
    <property type="entry name" value="PHEHYDRXLASE"/>
</dbReference>
<feature type="domain" description="FAD-binding FR-type" evidence="12">
    <location>
        <begin position="551"/>
        <end position="655"/>
    </location>
</feature>
<dbReference type="AlphaFoldDB" id="A0A024FY22"/>
<dbReference type="InterPro" id="IPR013130">
    <property type="entry name" value="Fe3_Rdtase_TM_dom"/>
</dbReference>
<dbReference type="Gene3D" id="2.40.30.10">
    <property type="entry name" value="Translation factors"/>
    <property type="match status" value="1"/>
</dbReference>
<protein>
    <submittedName>
        <fullName evidence="13">Uncharacterized protein</fullName>
    </submittedName>
</protein>
<feature type="domain" description="EF-hand" evidence="11">
    <location>
        <begin position="217"/>
        <end position="252"/>
    </location>
</feature>
<dbReference type="PANTHER" id="PTHR11972:SF153">
    <property type="entry name" value="SUPEROXIDE-GENERATING NADPH OXIDASE HEAVY CHAIN SUBUNIT A"/>
    <property type="match status" value="1"/>
</dbReference>
<evidence type="ECO:0000313" key="13">
    <source>
        <dbReference type="EMBL" id="CCI39327.1"/>
    </source>
</evidence>
<dbReference type="GO" id="GO:0005509">
    <property type="term" value="F:calcium ion binding"/>
    <property type="evidence" value="ECO:0007669"/>
    <property type="project" value="InterPro"/>
</dbReference>
<dbReference type="InterPro" id="IPR017938">
    <property type="entry name" value="Riboflavin_synthase-like_b-brl"/>
</dbReference>
<evidence type="ECO:0000256" key="8">
    <source>
        <dbReference type="ARBA" id="ARBA00023002"/>
    </source>
</evidence>
<name>A0A024FY22_9STRA</name>
<dbReference type="GO" id="GO:0005886">
    <property type="term" value="C:plasma membrane"/>
    <property type="evidence" value="ECO:0007669"/>
    <property type="project" value="TreeGrafter"/>
</dbReference>
<feature type="transmembrane region" description="Helical" evidence="10">
    <location>
        <begin position="413"/>
        <end position="431"/>
    </location>
</feature>
<organism evidence="13 14">
    <name type="scientific">Albugo candida</name>
    <dbReference type="NCBI Taxonomy" id="65357"/>
    <lineage>
        <taxon>Eukaryota</taxon>
        <taxon>Sar</taxon>
        <taxon>Stramenopiles</taxon>
        <taxon>Oomycota</taxon>
        <taxon>Peronosporomycetes</taxon>
        <taxon>Albuginales</taxon>
        <taxon>Albuginaceae</taxon>
        <taxon>Albugo</taxon>
    </lineage>
</organism>
<evidence type="ECO:0000256" key="2">
    <source>
        <dbReference type="ARBA" id="ARBA00022630"/>
    </source>
</evidence>
<dbReference type="Pfam" id="PF01794">
    <property type="entry name" value="Ferric_reduct"/>
    <property type="match status" value="1"/>
</dbReference>
<keyword evidence="4" id="KW-0479">Metal-binding</keyword>
<evidence type="ECO:0000259" key="11">
    <source>
        <dbReference type="PROSITE" id="PS50222"/>
    </source>
</evidence>
<reference evidence="13 14" key="1">
    <citation type="submission" date="2012-05" db="EMBL/GenBank/DDBJ databases">
        <title>Recombination and specialization in a pathogen metapopulation.</title>
        <authorList>
            <person name="Gardiner A."/>
            <person name="Kemen E."/>
            <person name="Schultz-Larsen T."/>
            <person name="MacLean D."/>
            <person name="Van Oosterhout C."/>
            <person name="Jones J.D.G."/>
        </authorList>
    </citation>
    <scope>NUCLEOTIDE SEQUENCE [LARGE SCALE GENOMIC DNA]</scope>
    <source>
        <strain evidence="13 14">Ac Nc2</strain>
    </source>
</reference>
<evidence type="ECO:0000256" key="5">
    <source>
        <dbReference type="ARBA" id="ARBA00022827"/>
    </source>
</evidence>
<evidence type="ECO:0000256" key="4">
    <source>
        <dbReference type="ARBA" id="ARBA00022723"/>
    </source>
</evidence>